<sequence>MKAMYGKLGVDPVIQAAVIQALLSLLFALEFWKTKMNNSDANGVINGASNGNSVELGSISDLEGNNTSIAPVRNNNTNNGLAFRPLIKAVSIKLAKNPNSYACFLGLVWAL</sequence>
<evidence type="ECO:0000313" key="3">
    <source>
        <dbReference type="Proteomes" id="UP000187609"/>
    </source>
</evidence>
<dbReference type="EMBL" id="MJEQ01037185">
    <property type="protein sequence ID" value="OIT04361.1"/>
    <property type="molecule type" value="Genomic_DNA"/>
</dbReference>
<keyword evidence="1" id="KW-0472">Membrane</keyword>
<dbReference type="AlphaFoldDB" id="A0A1J6JB06"/>
<evidence type="ECO:0000256" key="1">
    <source>
        <dbReference type="SAM" id="Phobius"/>
    </source>
</evidence>
<evidence type="ECO:0000313" key="2">
    <source>
        <dbReference type="EMBL" id="OIT04361.1"/>
    </source>
</evidence>
<dbReference type="Proteomes" id="UP000187609">
    <property type="component" value="Unassembled WGS sequence"/>
</dbReference>
<dbReference type="STRING" id="49451.A0A1J6JB06"/>
<comment type="caution">
    <text evidence="2">The sequence shown here is derived from an EMBL/GenBank/DDBJ whole genome shotgun (WGS) entry which is preliminary data.</text>
</comment>
<proteinExistence type="predicted"/>
<keyword evidence="3" id="KW-1185">Reference proteome</keyword>
<keyword evidence="1" id="KW-1133">Transmembrane helix</keyword>
<accession>A0A1J6JB06</accession>
<feature type="transmembrane region" description="Helical" evidence="1">
    <location>
        <begin position="12"/>
        <end position="32"/>
    </location>
</feature>
<reference evidence="2" key="1">
    <citation type="submission" date="2016-11" db="EMBL/GenBank/DDBJ databases">
        <title>The genome of Nicotiana attenuata.</title>
        <authorList>
            <person name="Xu S."/>
            <person name="Brockmoeller T."/>
            <person name="Gaquerel E."/>
            <person name="Navarro A."/>
            <person name="Kuhl H."/>
            <person name="Gase K."/>
            <person name="Ling Z."/>
            <person name="Zhou W."/>
            <person name="Kreitzer C."/>
            <person name="Stanke M."/>
            <person name="Tang H."/>
            <person name="Lyons E."/>
            <person name="Pandey P."/>
            <person name="Pandey S.P."/>
            <person name="Timmermann B."/>
            <person name="Baldwin I.T."/>
        </authorList>
    </citation>
    <scope>NUCLEOTIDE SEQUENCE [LARGE SCALE GENOMIC DNA]</scope>
    <source>
        <strain evidence="2">UT</strain>
    </source>
</reference>
<keyword evidence="1" id="KW-0812">Transmembrane</keyword>
<gene>
    <name evidence="2" type="ORF">A4A49_35848</name>
</gene>
<organism evidence="2 3">
    <name type="scientific">Nicotiana attenuata</name>
    <name type="common">Coyote tobacco</name>
    <dbReference type="NCBI Taxonomy" id="49451"/>
    <lineage>
        <taxon>Eukaryota</taxon>
        <taxon>Viridiplantae</taxon>
        <taxon>Streptophyta</taxon>
        <taxon>Embryophyta</taxon>
        <taxon>Tracheophyta</taxon>
        <taxon>Spermatophyta</taxon>
        <taxon>Magnoliopsida</taxon>
        <taxon>eudicotyledons</taxon>
        <taxon>Gunneridae</taxon>
        <taxon>Pentapetalae</taxon>
        <taxon>asterids</taxon>
        <taxon>lamiids</taxon>
        <taxon>Solanales</taxon>
        <taxon>Solanaceae</taxon>
        <taxon>Nicotianoideae</taxon>
        <taxon>Nicotianeae</taxon>
        <taxon>Nicotiana</taxon>
    </lineage>
</organism>
<protein>
    <submittedName>
        <fullName evidence="2">Uncharacterized protein</fullName>
    </submittedName>
</protein>
<dbReference type="Gramene" id="OIT04361">
    <property type="protein sequence ID" value="OIT04361"/>
    <property type="gene ID" value="A4A49_35848"/>
</dbReference>
<name>A0A1J6JB06_NICAT</name>